<keyword evidence="1" id="KW-0812">Transmembrane</keyword>
<gene>
    <name evidence="2" type="ORF">BDP27DRAFT_1404742</name>
</gene>
<evidence type="ECO:0000313" key="3">
    <source>
        <dbReference type="Proteomes" id="UP000772434"/>
    </source>
</evidence>
<dbReference type="AlphaFoldDB" id="A0A9P5PND0"/>
<proteinExistence type="predicted"/>
<comment type="caution">
    <text evidence="2">The sequence shown here is derived from an EMBL/GenBank/DDBJ whole genome shotgun (WGS) entry which is preliminary data.</text>
</comment>
<organism evidence="2 3">
    <name type="scientific">Rhodocollybia butyracea</name>
    <dbReference type="NCBI Taxonomy" id="206335"/>
    <lineage>
        <taxon>Eukaryota</taxon>
        <taxon>Fungi</taxon>
        <taxon>Dikarya</taxon>
        <taxon>Basidiomycota</taxon>
        <taxon>Agaricomycotina</taxon>
        <taxon>Agaricomycetes</taxon>
        <taxon>Agaricomycetidae</taxon>
        <taxon>Agaricales</taxon>
        <taxon>Marasmiineae</taxon>
        <taxon>Omphalotaceae</taxon>
        <taxon>Rhodocollybia</taxon>
    </lineage>
</organism>
<keyword evidence="3" id="KW-1185">Reference proteome</keyword>
<name>A0A9P5PND0_9AGAR</name>
<reference evidence="2" key="1">
    <citation type="submission" date="2020-11" db="EMBL/GenBank/DDBJ databases">
        <authorList>
            <consortium name="DOE Joint Genome Institute"/>
            <person name="Ahrendt S."/>
            <person name="Riley R."/>
            <person name="Andreopoulos W."/>
            <person name="Labutti K."/>
            <person name="Pangilinan J."/>
            <person name="Ruiz-Duenas F.J."/>
            <person name="Barrasa J.M."/>
            <person name="Sanchez-Garcia M."/>
            <person name="Camarero S."/>
            <person name="Miyauchi S."/>
            <person name="Serrano A."/>
            <person name="Linde D."/>
            <person name="Babiker R."/>
            <person name="Drula E."/>
            <person name="Ayuso-Fernandez I."/>
            <person name="Pacheco R."/>
            <person name="Padilla G."/>
            <person name="Ferreira P."/>
            <person name="Barriuso J."/>
            <person name="Kellner H."/>
            <person name="Castanera R."/>
            <person name="Alfaro M."/>
            <person name="Ramirez L."/>
            <person name="Pisabarro A.G."/>
            <person name="Kuo A."/>
            <person name="Tritt A."/>
            <person name="Lipzen A."/>
            <person name="He G."/>
            <person name="Yan M."/>
            <person name="Ng V."/>
            <person name="Cullen D."/>
            <person name="Martin F."/>
            <person name="Rosso M.-N."/>
            <person name="Henrissat B."/>
            <person name="Hibbett D."/>
            <person name="Martinez A.T."/>
            <person name="Grigoriev I.V."/>
        </authorList>
    </citation>
    <scope>NUCLEOTIDE SEQUENCE</scope>
    <source>
        <strain evidence="2">AH 40177</strain>
    </source>
</reference>
<accession>A0A9P5PND0</accession>
<evidence type="ECO:0000313" key="2">
    <source>
        <dbReference type="EMBL" id="KAF9065652.1"/>
    </source>
</evidence>
<sequence length="167" mass="18823">MANDSQSSYFTLGEKDIHVTVESLTAKEICDTKLASLQLESKGQINLEFVKEKKLGRQKAIATQNEYHRTASQLTGPYQLNFSRKWTRGINPDVLLDIISRLLTACTLNSICHMQIITSVADNPDMDTKTWDKPDLSCNSMAIYSMAILMAIYLFFSKSQDSDVFVI</sequence>
<keyword evidence="1" id="KW-0472">Membrane</keyword>
<dbReference type="Proteomes" id="UP000772434">
    <property type="component" value="Unassembled WGS sequence"/>
</dbReference>
<dbReference type="EMBL" id="JADNRY010000100">
    <property type="protein sequence ID" value="KAF9065652.1"/>
    <property type="molecule type" value="Genomic_DNA"/>
</dbReference>
<protein>
    <submittedName>
        <fullName evidence="2">Uncharacterized protein</fullName>
    </submittedName>
</protein>
<feature type="transmembrane region" description="Helical" evidence="1">
    <location>
        <begin position="136"/>
        <end position="156"/>
    </location>
</feature>
<keyword evidence="1" id="KW-1133">Transmembrane helix</keyword>
<evidence type="ECO:0000256" key="1">
    <source>
        <dbReference type="SAM" id="Phobius"/>
    </source>
</evidence>